<gene>
    <name evidence="1" type="ORF">GCM10010991_25240</name>
</gene>
<dbReference type="AlphaFoldDB" id="A0A917YL30"/>
<comment type="caution">
    <text evidence="1">The sequence shown here is derived from an EMBL/GenBank/DDBJ whole genome shotgun (WGS) entry which is preliminary data.</text>
</comment>
<protein>
    <submittedName>
        <fullName evidence="1">Uncharacterized protein</fullName>
    </submittedName>
</protein>
<organism evidence="1 2">
    <name type="scientific">Gemmobacter aquaticus</name>
    <dbReference type="NCBI Taxonomy" id="490185"/>
    <lineage>
        <taxon>Bacteria</taxon>
        <taxon>Pseudomonadati</taxon>
        <taxon>Pseudomonadota</taxon>
        <taxon>Alphaproteobacteria</taxon>
        <taxon>Rhodobacterales</taxon>
        <taxon>Paracoccaceae</taxon>
        <taxon>Gemmobacter</taxon>
    </lineage>
</organism>
<proteinExistence type="predicted"/>
<dbReference type="Proteomes" id="UP000598196">
    <property type="component" value="Unassembled WGS sequence"/>
</dbReference>
<sequence>MEMMTQGHQGIIQRIGLHPLPPRRCPSFVAPSGERKGLHTRRVVRIIQIIAQVDEIPHCIPEPFRGQSRGRGIKGPPHPIGTLDRLRNREVHFKAFSMGMRADDERRSCGLWHTGEKSCLKQTRDFLNHLSTIMIPRIEGPDIQLIRRKAERA</sequence>
<name>A0A917YL30_9RHOB</name>
<reference evidence="1 2" key="1">
    <citation type="journal article" date="2014" name="Int. J. Syst. Evol. Microbiol.">
        <title>Complete genome sequence of Corynebacterium casei LMG S-19264T (=DSM 44701T), isolated from a smear-ripened cheese.</title>
        <authorList>
            <consortium name="US DOE Joint Genome Institute (JGI-PGF)"/>
            <person name="Walter F."/>
            <person name="Albersmeier A."/>
            <person name="Kalinowski J."/>
            <person name="Ruckert C."/>
        </authorList>
    </citation>
    <scope>NUCLEOTIDE SEQUENCE [LARGE SCALE GENOMIC DNA]</scope>
    <source>
        <strain evidence="1 2">CGMCC 1.7029</strain>
    </source>
</reference>
<dbReference type="EMBL" id="BMLP01000005">
    <property type="protein sequence ID" value="GGO34450.1"/>
    <property type="molecule type" value="Genomic_DNA"/>
</dbReference>
<evidence type="ECO:0000313" key="1">
    <source>
        <dbReference type="EMBL" id="GGO34450.1"/>
    </source>
</evidence>
<evidence type="ECO:0000313" key="2">
    <source>
        <dbReference type="Proteomes" id="UP000598196"/>
    </source>
</evidence>
<accession>A0A917YL30</accession>
<keyword evidence="2" id="KW-1185">Reference proteome</keyword>